<dbReference type="AlphaFoldDB" id="A0A329BKK4"/>
<dbReference type="Pfam" id="PF02954">
    <property type="entry name" value="HTH_8"/>
    <property type="match status" value="1"/>
</dbReference>
<dbReference type="InterPro" id="IPR011990">
    <property type="entry name" value="TPR-like_helical_dom_sf"/>
</dbReference>
<dbReference type="InterPro" id="IPR002197">
    <property type="entry name" value="HTH_Fis"/>
</dbReference>
<feature type="compositionally biased region" description="Polar residues" evidence="6">
    <location>
        <begin position="17"/>
        <end position="30"/>
    </location>
</feature>
<dbReference type="InterPro" id="IPR009057">
    <property type="entry name" value="Homeodomain-like_sf"/>
</dbReference>
<evidence type="ECO:0000259" key="7">
    <source>
        <dbReference type="PROSITE" id="PS50045"/>
    </source>
</evidence>
<keyword evidence="2" id="KW-0067">ATP-binding</keyword>
<dbReference type="InterPro" id="IPR058031">
    <property type="entry name" value="AAA_lid_NorR"/>
</dbReference>
<sequence length="792" mass="86988">MMWRPCPGARHMMEFDTQPSSSESRTSTRAQAPDDAAFIGSSMAFRQLVRMIDRVAPTHHALLIMGPTGSGKELVARRIHALALNRNEPFVDVNCGAIPEHLVEAELFGHVKGAFTGASDHREGLLRQVGQGTLFLDEIGELPLTLQPKLLRALETRSFRPVGSSASVRFEGRVVAATHRDLRRSVHEGRFREDLFYRLAVFVLNVPGLDQRADDIPLLAAHFAAQQTRVIEFTPTAIRSLCQQVWPGHIRQLRNLISQLSVLAERTRIDADMLTPFLATGAVDTNSRVALADQLLQLDGDDKLAAAENLLIDRALERTSNNKSAAAVLLGVSRKTIERRQKAREERHRVARDCLAQAEALVNASQFQEAIPLLRRCLDLLLKSTGPDDTRHHQFEAYRMLGVSLRSVYGWLHAEATACYLAALTVGQGVCDEDELASVRFGVWTTQLTTLQLTEARATAQNLLQQAQGMGRQATLDEAHIAMVNTLFWLGDSEEALACLTRGGLTGIGRKDRRIGVQGLDLAGLALTFEGLAGFQIGAVDKARRSMETLIERTSDGNEHALGHVLDLQGAAWLTFLFNEIDRLGELASELDAVSKVAGFTFYRGVGKAFRACYLSARGSLDEAQAMLLDGYDNHMANNGGALFYSFKTWQHGELLLRAGRPQACETLLAGALDEVIERQERVYLGELLIVRARAQWALGEMTEAEQGLRSAISTSRALGSVPARIAASTHLADLLNQTGRRTDAVDVLERALRAESSERPAPGAMRALRLLAELRNTDSLHPQKKGMAHGL</sequence>
<reference evidence="8 9" key="1">
    <citation type="submission" date="2018-06" db="EMBL/GenBank/DDBJ databases">
        <title>Genomic Encyclopedia of Type Strains, Phase III (KMG-III): the genomes of soil and plant-associated and newly described type strains.</title>
        <authorList>
            <person name="Whitman W."/>
        </authorList>
    </citation>
    <scope>NUCLEOTIDE SEQUENCE [LARGE SCALE GENOMIC DNA]</scope>
    <source>
        <strain evidence="8 9">LMG 23644</strain>
    </source>
</reference>
<dbReference type="SUPFAM" id="SSF46689">
    <property type="entry name" value="Homeodomain-like"/>
    <property type="match status" value="1"/>
</dbReference>
<evidence type="ECO:0000256" key="6">
    <source>
        <dbReference type="SAM" id="MobiDB-lite"/>
    </source>
</evidence>
<keyword evidence="1" id="KW-0547">Nucleotide-binding</keyword>
<dbReference type="Gene3D" id="1.25.40.10">
    <property type="entry name" value="Tetratricopeptide repeat domain"/>
    <property type="match status" value="2"/>
</dbReference>
<dbReference type="Gene3D" id="3.40.50.300">
    <property type="entry name" value="P-loop containing nucleotide triphosphate hydrolases"/>
    <property type="match status" value="1"/>
</dbReference>
<protein>
    <submittedName>
        <fullName evidence="8">DNA-binding NtrC family response regulator</fullName>
    </submittedName>
</protein>
<feature type="region of interest" description="Disordered" evidence="6">
    <location>
        <begin position="1"/>
        <end position="33"/>
    </location>
</feature>
<dbReference type="InterPro" id="IPR003593">
    <property type="entry name" value="AAA+_ATPase"/>
</dbReference>
<dbReference type="EMBL" id="QLTK01000023">
    <property type="protein sequence ID" value="RAS22638.1"/>
    <property type="molecule type" value="Genomic_DNA"/>
</dbReference>
<evidence type="ECO:0000256" key="1">
    <source>
        <dbReference type="ARBA" id="ARBA00022741"/>
    </source>
</evidence>
<dbReference type="CDD" id="cd00009">
    <property type="entry name" value="AAA"/>
    <property type="match status" value="1"/>
</dbReference>
<dbReference type="SMART" id="SM00382">
    <property type="entry name" value="AAA"/>
    <property type="match status" value="1"/>
</dbReference>
<dbReference type="Gene3D" id="1.10.8.60">
    <property type="match status" value="1"/>
</dbReference>
<dbReference type="FunFam" id="3.40.50.300:FF:000006">
    <property type="entry name" value="DNA-binding transcriptional regulator NtrC"/>
    <property type="match status" value="1"/>
</dbReference>
<dbReference type="GO" id="GO:0005524">
    <property type="term" value="F:ATP binding"/>
    <property type="evidence" value="ECO:0007669"/>
    <property type="project" value="UniProtKB-KW"/>
</dbReference>
<name>A0A329BKK4_9BURK</name>
<feature type="domain" description="Sigma-54 factor interaction" evidence="7">
    <location>
        <begin position="38"/>
        <end position="262"/>
    </location>
</feature>
<proteinExistence type="predicted"/>
<dbReference type="PANTHER" id="PTHR32071:SF117">
    <property type="entry name" value="PTS-DEPENDENT DIHYDROXYACETONE KINASE OPERON REGULATORY PROTEIN-RELATED"/>
    <property type="match status" value="1"/>
</dbReference>
<evidence type="ECO:0000256" key="5">
    <source>
        <dbReference type="ARBA" id="ARBA00023163"/>
    </source>
</evidence>
<dbReference type="InterPro" id="IPR002078">
    <property type="entry name" value="Sigma_54_int"/>
</dbReference>
<evidence type="ECO:0000256" key="4">
    <source>
        <dbReference type="ARBA" id="ARBA00023125"/>
    </source>
</evidence>
<dbReference type="PANTHER" id="PTHR32071">
    <property type="entry name" value="TRANSCRIPTIONAL REGULATORY PROTEIN"/>
    <property type="match status" value="1"/>
</dbReference>
<dbReference type="GO" id="GO:0006355">
    <property type="term" value="P:regulation of DNA-templated transcription"/>
    <property type="evidence" value="ECO:0007669"/>
    <property type="project" value="InterPro"/>
</dbReference>
<dbReference type="Gene3D" id="1.10.10.60">
    <property type="entry name" value="Homeodomain-like"/>
    <property type="match status" value="1"/>
</dbReference>
<dbReference type="Pfam" id="PF25601">
    <property type="entry name" value="AAA_lid_14"/>
    <property type="match status" value="1"/>
</dbReference>
<dbReference type="Pfam" id="PF00158">
    <property type="entry name" value="Sigma54_activat"/>
    <property type="match status" value="1"/>
</dbReference>
<dbReference type="PRINTS" id="PR01590">
    <property type="entry name" value="HTHFIS"/>
</dbReference>
<dbReference type="SUPFAM" id="SSF48452">
    <property type="entry name" value="TPR-like"/>
    <property type="match status" value="1"/>
</dbReference>
<evidence type="ECO:0000313" key="8">
    <source>
        <dbReference type="EMBL" id="RAS22638.1"/>
    </source>
</evidence>
<dbReference type="SUPFAM" id="SSF52540">
    <property type="entry name" value="P-loop containing nucleoside triphosphate hydrolases"/>
    <property type="match status" value="1"/>
</dbReference>
<keyword evidence="5" id="KW-0804">Transcription</keyword>
<accession>A0A329BKK4</accession>
<keyword evidence="3" id="KW-0805">Transcription regulation</keyword>
<dbReference type="Proteomes" id="UP000248918">
    <property type="component" value="Unassembled WGS sequence"/>
</dbReference>
<evidence type="ECO:0000256" key="3">
    <source>
        <dbReference type="ARBA" id="ARBA00023015"/>
    </source>
</evidence>
<dbReference type="PROSITE" id="PS50045">
    <property type="entry name" value="SIGMA54_INTERACT_4"/>
    <property type="match status" value="1"/>
</dbReference>
<dbReference type="GO" id="GO:0043565">
    <property type="term" value="F:sequence-specific DNA binding"/>
    <property type="evidence" value="ECO:0007669"/>
    <property type="project" value="InterPro"/>
</dbReference>
<evidence type="ECO:0000313" key="9">
    <source>
        <dbReference type="Proteomes" id="UP000248918"/>
    </source>
</evidence>
<evidence type="ECO:0000256" key="2">
    <source>
        <dbReference type="ARBA" id="ARBA00022840"/>
    </source>
</evidence>
<organism evidence="8 9">
    <name type="scientific">Paraburkholderia bryophila</name>
    <dbReference type="NCBI Taxonomy" id="420952"/>
    <lineage>
        <taxon>Bacteria</taxon>
        <taxon>Pseudomonadati</taxon>
        <taxon>Pseudomonadota</taxon>
        <taxon>Betaproteobacteria</taxon>
        <taxon>Burkholderiales</taxon>
        <taxon>Burkholderiaceae</taxon>
        <taxon>Paraburkholderia</taxon>
    </lineage>
</organism>
<dbReference type="InterPro" id="IPR027417">
    <property type="entry name" value="P-loop_NTPase"/>
</dbReference>
<keyword evidence="4 8" id="KW-0238">DNA-binding</keyword>
<gene>
    <name evidence="8" type="ORF">BX591_123103</name>
</gene>
<comment type="caution">
    <text evidence="8">The sequence shown here is derived from an EMBL/GenBank/DDBJ whole genome shotgun (WGS) entry which is preliminary data.</text>
</comment>